<sequence length="512" mass="56927">MKDSDSRLVIIYSVSALGLCFLFLCLRFRSWLSRLASVVRAPLLRYLVYPTIYAEWSWADVLGSAAYLASNILCLWFQCPSLSDAGRRAGYLSLITMVFPLSAWHLDSLTSLLGLRWRSVRRLHGLTGVMASLLLLFHAITAQMSSTSFSLDAADNRGAVRAASAIGGLVLLSIPVFKDNLFEIFIRLHQGMAVLSIYGIWEHLAPQPVFARLLLYVSIGASGLSLLLLSGLVVYRNDFPFHGFPRASISSSGDVVIIELRLSRPVFIDAGQSISLWMLTPSARLRSMWQTHPFVVASWSASPVDTLHLLVEPRSGLTQKLLHFSKSQKSQKACPALFGGPHGMSIPVTDYDVVPMVASGYGIAAQLPYLKKLIYEFNSRKARTRRIHLVWTLDTIELAVAIKDLLDGALKEDTLDDGYILKISIFVQHISQGRDISPRATIAKGAPDFDAIIRGEVEGKYIRRVQDNEKGREGMMVLASASPKVRRTLRKLVRGYLGSKVDMTELDYQPRR</sequence>
<feature type="transmembrane region" description="Helical" evidence="4">
    <location>
        <begin position="6"/>
        <end position="26"/>
    </location>
</feature>
<evidence type="ECO:0000256" key="4">
    <source>
        <dbReference type="SAM" id="Phobius"/>
    </source>
</evidence>
<dbReference type="RefSeq" id="XP_049136836.1">
    <property type="nucleotide sequence ID" value="XM_049280879.1"/>
</dbReference>
<dbReference type="CDD" id="cd06186">
    <property type="entry name" value="NOX_Duox_like_FAD_NADP"/>
    <property type="match status" value="1"/>
</dbReference>
<dbReference type="Pfam" id="PF08030">
    <property type="entry name" value="NAD_binding_6"/>
    <property type="match status" value="1"/>
</dbReference>
<dbReference type="InterPro" id="IPR039261">
    <property type="entry name" value="FNR_nucleotide-bd"/>
</dbReference>
<accession>A0A9Q8SDV9</accession>
<dbReference type="GO" id="GO:0006879">
    <property type="term" value="P:intracellular iron ion homeostasis"/>
    <property type="evidence" value="ECO:0007669"/>
    <property type="project" value="TreeGrafter"/>
</dbReference>
<dbReference type="AlphaFoldDB" id="A0A9Q8SDV9"/>
<feature type="transmembrane region" description="Helical" evidence="4">
    <location>
        <begin position="126"/>
        <end position="146"/>
    </location>
</feature>
<dbReference type="Proteomes" id="UP000830671">
    <property type="component" value="Chromosome 1"/>
</dbReference>
<dbReference type="Gene3D" id="3.40.50.80">
    <property type="entry name" value="Nucleotide-binding domain of ferredoxin-NADP reductase (FNR) module"/>
    <property type="match status" value="1"/>
</dbReference>
<dbReference type="InterPro" id="IPR051410">
    <property type="entry name" value="Ferric/Cupric_Reductase"/>
</dbReference>
<dbReference type="EMBL" id="CP019471">
    <property type="protein sequence ID" value="UQC75190.1"/>
    <property type="molecule type" value="Genomic_DNA"/>
</dbReference>
<feature type="domain" description="FAD-binding 8" evidence="5">
    <location>
        <begin position="257"/>
        <end position="343"/>
    </location>
</feature>
<dbReference type="InterPro" id="IPR013121">
    <property type="entry name" value="Fe_red_NAD-bd_6"/>
</dbReference>
<dbReference type="GO" id="GO:0005886">
    <property type="term" value="C:plasma membrane"/>
    <property type="evidence" value="ECO:0007669"/>
    <property type="project" value="TreeGrafter"/>
</dbReference>
<evidence type="ECO:0000256" key="1">
    <source>
        <dbReference type="ARBA" id="ARBA00022448"/>
    </source>
</evidence>
<keyword evidence="8" id="KW-1185">Reference proteome</keyword>
<keyword evidence="4" id="KW-0472">Membrane</keyword>
<proteinExistence type="predicted"/>
<evidence type="ECO:0000256" key="2">
    <source>
        <dbReference type="ARBA" id="ARBA00022982"/>
    </source>
</evidence>
<gene>
    <name evidence="7" type="ORF">CLUP02_01843</name>
</gene>
<dbReference type="Pfam" id="PF08022">
    <property type="entry name" value="FAD_binding_8"/>
    <property type="match status" value="1"/>
</dbReference>
<dbReference type="PANTHER" id="PTHR32361:SF26">
    <property type="entry name" value="FAD-BINDING 8 DOMAIN-CONTAINING PROTEIN-RELATED"/>
    <property type="match status" value="1"/>
</dbReference>
<evidence type="ECO:0000256" key="3">
    <source>
        <dbReference type="ARBA" id="ARBA00023002"/>
    </source>
</evidence>
<organism evidence="7 8">
    <name type="scientific">Colletotrichum lupini</name>
    <dbReference type="NCBI Taxonomy" id="145971"/>
    <lineage>
        <taxon>Eukaryota</taxon>
        <taxon>Fungi</taxon>
        <taxon>Dikarya</taxon>
        <taxon>Ascomycota</taxon>
        <taxon>Pezizomycotina</taxon>
        <taxon>Sordariomycetes</taxon>
        <taxon>Hypocreomycetidae</taxon>
        <taxon>Glomerellales</taxon>
        <taxon>Glomerellaceae</taxon>
        <taxon>Colletotrichum</taxon>
        <taxon>Colletotrichum acutatum species complex</taxon>
    </lineage>
</organism>
<dbReference type="InterPro" id="IPR013112">
    <property type="entry name" value="FAD-bd_8"/>
</dbReference>
<feature type="transmembrane region" description="Helical" evidence="4">
    <location>
        <begin position="158"/>
        <end position="177"/>
    </location>
</feature>
<name>A0A9Q8SDV9_9PEZI</name>
<dbReference type="KEGG" id="clup:CLUP02_01843"/>
<keyword evidence="1" id="KW-0813">Transport</keyword>
<dbReference type="PANTHER" id="PTHR32361">
    <property type="entry name" value="FERRIC/CUPRIC REDUCTASE TRANSMEMBRANE COMPONENT"/>
    <property type="match status" value="1"/>
</dbReference>
<dbReference type="GO" id="GO:0000293">
    <property type="term" value="F:ferric-chelate reductase activity"/>
    <property type="evidence" value="ECO:0007669"/>
    <property type="project" value="TreeGrafter"/>
</dbReference>
<evidence type="ECO:0000313" key="7">
    <source>
        <dbReference type="EMBL" id="UQC75190.1"/>
    </source>
</evidence>
<evidence type="ECO:0000313" key="8">
    <source>
        <dbReference type="Proteomes" id="UP000830671"/>
    </source>
</evidence>
<dbReference type="GeneID" id="73335889"/>
<reference evidence="7" key="1">
    <citation type="journal article" date="2021" name="Mol. Plant Microbe Interact.">
        <title>Complete Genome Sequence of the Plant-Pathogenic Fungus Colletotrichum lupini.</title>
        <authorList>
            <person name="Baroncelli R."/>
            <person name="Pensec F."/>
            <person name="Da Lio D."/>
            <person name="Boufleur T."/>
            <person name="Vicente I."/>
            <person name="Sarrocco S."/>
            <person name="Picot A."/>
            <person name="Baraldi E."/>
            <person name="Sukno S."/>
            <person name="Thon M."/>
            <person name="Le Floch G."/>
        </authorList>
    </citation>
    <scope>NUCLEOTIDE SEQUENCE</scope>
    <source>
        <strain evidence="7">IMI 504893</strain>
    </source>
</reference>
<dbReference type="GO" id="GO:0015677">
    <property type="term" value="P:copper ion import"/>
    <property type="evidence" value="ECO:0007669"/>
    <property type="project" value="TreeGrafter"/>
</dbReference>
<evidence type="ECO:0000259" key="5">
    <source>
        <dbReference type="Pfam" id="PF08022"/>
    </source>
</evidence>
<protein>
    <submittedName>
        <fullName evidence="7">FAD-binding domain-containing protein</fullName>
    </submittedName>
</protein>
<dbReference type="GO" id="GO:0006826">
    <property type="term" value="P:iron ion transport"/>
    <property type="evidence" value="ECO:0007669"/>
    <property type="project" value="TreeGrafter"/>
</dbReference>
<feature type="transmembrane region" description="Helical" evidence="4">
    <location>
        <begin position="213"/>
        <end position="235"/>
    </location>
</feature>
<evidence type="ECO:0000259" key="6">
    <source>
        <dbReference type="Pfam" id="PF08030"/>
    </source>
</evidence>
<feature type="domain" description="Ferric reductase NAD binding" evidence="6">
    <location>
        <begin position="351"/>
        <end position="436"/>
    </location>
</feature>
<keyword evidence="3" id="KW-0560">Oxidoreductase</keyword>
<keyword evidence="4" id="KW-0812">Transmembrane</keyword>
<keyword evidence="4" id="KW-1133">Transmembrane helix</keyword>
<keyword evidence="2" id="KW-0249">Electron transport</keyword>